<proteinExistence type="predicted"/>
<dbReference type="InterPro" id="IPR029058">
    <property type="entry name" value="AB_hydrolase_fold"/>
</dbReference>
<feature type="transmembrane region" description="Helical" evidence="1">
    <location>
        <begin position="532"/>
        <end position="554"/>
    </location>
</feature>
<keyword evidence="1" id="KW-0472">Membrane</keyword>
<name>A0A511XPT5_9PROT</name>
<dbReference type="AlphaFoldDB" id="A0A511XPT5"/>
<accession>A0A511XPT5</accession>
<reference evidence="2 3" key="1">
    <citation type="submission" date="2019-07" db="EMBL/GenBank/DDBJ databases">
        <title>Whole genome shotgun sequence of Acetobacter oeni NBRC 105207.</title>
        <authorList>
            <person name="Hosoyama A."/>
            <person name="Uohara A."/>
            <person name="Ohji S."/>
            <person name="Ichikawa N."/>
        </authorList>
    </citation>
    <scope>NUCLEOTIDE SEQUENCE [LARGE SCALE GENOMIC DNA]</scope>
    <source>
        <strain evidence="2 3">NBRC 105207</strain>
    </source>
</reference>
<sequence>MTNSYTAILSIHGIGRHRRYANAGALLSALEAVSGSTNSDNVDTIIEVLAGIELSRDPGLRDDVPMLKLKRARRRHGRLNVGASFRIYEVNWSPDTRSGIPGWAMLGWTARLVQSILRTDPSNWLLWPRLRLARLRAAADRSATPALRHAMVVLASAYRKYRGSLGARHRELNASKPLFADYVDFAKKHAKTAATESNIDEAAVAWRDERLPCEKSVRNVGRLTLTGLVLMVLGIAVLISMLVGDAHLGPVWRLGLPAVLAAVSGGAIALGRRFLTTIFSDVRYWSALDENEKYYETRSAILDRATATLRHLVSDDACGRVVIVSHSLGTAIAYDALRAIGLYNLTRKRSPELWIKIRKVECLITMGSPVDKLTLLFETTGSKTFREEMMREELRGDETAMPFWVGDRQRIKWLNFWDPADPVSDALTIPLGAKPLGSSFVPTDIENVEVANTASHDPAGAHTGYLTNPAVATRIFNEIFRPEVFAIGAQRDYSRSRRLSKFQAQAGITGLVFLATVFVVAHFIPWSWAMTIGVWMGALALGTSVACLMILAVWPLDR</sequence>
<protein>
    <recommendedName>
        <fullName evidence="4">Alpha/beta hydrolase</fullName>
    </recommendedName>
</protein>
<keyword evidence="1" id="KW-1133">Transmembrane helix</keyword>
<evidence type="ECO:0000313" key="2">
    <source>
        <dbReference type="EMBL" id="GEN64924.1"/>
    </source>
</evidence>
<feature type="transmembrane region" description="Helical" evidence="1">
    <location>
        <begin position="250"/>
        <end position="270"/>
    </location>
</feature>
<keyword evidence="3" id="KW-1185">Reference proteome</keyword>
<evidence type="ECO:0000256" key="1">
    <source>
        <dbReference type="SAM" id="Phobius"/>
    </source>
</evidence>
<dbReference type="EMBL" id="BJYG01000060">
    <property type="protein sequence ID" value="GEN64924.1"/>
    <property type="molecule type" value="Genomic_DNA"/>
</dbReference>
<feature type="transmembrane region" description="Helical" evidence="1">
    <location>
        <begin position="504"/>
        <end position="526"/>
    </location>
</feature>
<feature type="transmembrane region" description="Helical" evidence="1">
    <location>
        <begin position="223"/>
        <end position="244"/>
    </location>
</feature>
<evidence type="ECO:0000313" key="3">
    <source>
        <dbReference type="Proteomes" id="UP000321746"/>
    </source>
</evidence>
<dbReference type="OrthoDB" id="9816306at2"/>
<dbReference type="SUPFAM" id="SSF53474">
    <property type="entry name" value="alpha/beta-Hydrolases"/>
    <property type="match status" value="1"/>
</dbReference>
<dbReference type="RefSeq" id="WP_146892268.1">
    <property type="nucleotide sequence ID" value="NZ_BJYG01000060.1"/>
</dbReference>
<dbReference type="Proteomes" id="UP000321746">
    <property type="component" value="Unassembled WGS sequence"/>
</dbReference>
<comment type="caution">
    <text evidence="2">The sequence shown here is derived from an EMBL/GenBank/DDBJ whole genome shotgun (WGS) entry which is preliminary data.</text>
</comment>
<organism evidence="2 3">
    <name type="scientific">Acetobacter oeni</name>
    <dbReference type="NCBI Taxonomy" id="304077"/>
    <lineage>
        <taxon>Bacteria</taxon>
        <taxon>Pseudomonadati</taxon>
        <taxon>Pseudomonadota</taxon>
        <taxon>Alphaproteobacteria</taxon>
        <taxon>Acetobacterales</taxon>
        <taxon>Acetobacteraceae</taxon>
        <taxon>Acetobacter</taxon>
    </lineage>
</organism>
<keyword evidence="1" id="KW-0812">Transmembrane</keyword>
<evidence type="ECO:0008006" key="4">
    <source>
        <dbReference type="Google" id="ProtNLM"/>
    </source>
</evidence>
<gene>
    <name evidence="2" type="ORF">AOE01nite_31480</name>
</gene>
<dbReference type="Gene3D" id="3.40.50.1820">
    <property type="entry name" value="alpha/beta hydrolase"/>
    <property type="match status" value="1"/>
</dbReference>